<protein>
    <submittedName>
        <fullName evidence="2">Uncharacterized protein</fullName>
    </submittedName>
</protein>
<gene>
    <name evidence="2" type="ORF">HMPREF0058_1221</name>
</gene>
<dbReference type="EMBL" id="ACFH01000095">
    <property type="protein sequence ID" value="EEH65923.1"/>
    <property type="molecule type" value="Genomic_DNA"/>
</dbReference>
<keyword evidence="3" id="KW-1185">Reference proteome</keyword>
<comment type="caution">
    <text evidence="2">The sequence shown here is derived from an EMBL/GenBank/DDBJ whole genome shotgun (WGS) entry which is preliminary data.</text>
</comment>
<organism evidence="2 3">
    <name type="scientific">Actinomyces urogenitalis DSM 15434</name>
    <dbReference type="NCBI Taxonomy" id="525246"/>
    <lineage>
        <taxon>Bacteria</taxon>
        <taxon>Bacillati</taxon>
        <taxon>Actinomycetota</taxon>
        <taxon>Actinomycetes</taxon>
        <taxon>Actinomycetales</taxon>
        <taxon>Actinomycetaceae</taxon>
        <taxon>Actinomyces</taxon>
    </lineage>
</organism>
<dbReference type="RefSeq" id="WP_006548185.1">
    <property type="nucleotide sequence ID" value="NZ_DS999574.1"/>
</dbReference>
<dbReference type="HOGENOM" id="CLU_2748692_0_0_11"/>
<dbReference type="Pfam" id="PF13384">
    <property type="entry name" value="HTH_23"/>
    <property type="match status" value="1"/>
</dbReference>
<proteinExistence type="predicted"/>
<evidence type="ECO:0000313" key="2">
    <source>
        <dbReference type="EMBL" id="EEH65923.1"/>
    </source>
</evidence>
<reference evidence="2 3" key="1">
    <citation type="submission" date="2009-01" db="EMBL/GenBank/DDBJ databases">
        <authorList>
            <person name="Qin X."/>
            <person name="Bachman B."/>
            <person name="Battles P."/>
            <person name="Bell A."/>
            <person name="Bess C."/>
            <person name="Bickham C."/>
            <person name="Chaboub L."/>
            <person name="Chen D."/>
            <person name="Coyle M."/>
            <person name="Deiros D.R."/>
            <person name="Dinh H."/>
            <person name="Forbes L."/>
            <person name="Fowler G."/>
            <person name="Francisco L."/>
            <person name="Fu Q."/>
            <person name="Gubbala S."/>
            <person name="Hale W."/>
            <person name="Han Y."/>
            <person name="Hemphill L."/>
            <person name="Highlander S.K."/>
            <person name="Hirani K."/>
            <person name="Hogues M."/>
            <person name="Jackson L."/>
            <person name="Jakkamsetti A."/>
            <person name="Javaid M."/>
            <person name="Jiang H."/>
            <person name="Korchina V."/>
            <person name="Kovar C."/>
            <person name="Lara F."/>
            <person name="Lee S."/>
            <person name="Mata R."/>
            <person name="Mathew T."/>
            <person name="Moen C."/>
            <person name="Morales K."/>
            <person name="Munidasa M."/>
            <person name="Nazareth L."/>
            <person name="Ngo R."/>
            <person name="Nguyen L."/>
            <person name="Okwuonu G."/>
            <person name="Ongeri F."/>
            <person name="Patil S."/>
            <person name="Petrosino J."/>
            <person name="Pham C."/>
            <person name="Pham P."/>
            <person name="Pu L.-L."/>
            <person name="Puazo M."/>
            <person name="Raj R."/>
            <person name="Reid J."/>
            <person name="Rouhana J."/>
            <person name="Saada N."/>
            <person name="Shang Y."/>
            <person name="Simmons D."/>
            <person name="Thornton R."/>
            <person name="Warren J."/>
            <person name="Weissenberger G."/>
            <person name="Zhang J."/>
            <person name="Zhang L."/>
            <person name="Zhou C."/>
            <person name="Zhu D."/>
            <person name="Muzny D."/>
            <person name="Worley K."/>
            <person name="Gibbs R."/>
        </authorList>
    </citation>
    <scope>NUCLEOTIDE SEQUENCE [LARGE SCALE GENOMIC DNA]</scope>
    <source>
        <strain evidence="2 3">DSM 15434</strain>
    </source>
</reference>
<name>C0W5S7_9ACTO</name>
<sequence length="70" mass="7715">MNVDETTKRKLLAEVKKATQDAAELRAQADAASARRREAVQAAMDAGIPRQEIADAIGAHRNVIYQILKR</sequence>
<evidence type="ECO:0000256" key="1">
    <source>
        <dbReference type="SAM" id="Coils"/>
    </source>
</evidence>
<accession>C0W5S7</accession>
<dbReference type="AlphaFoldDB" id="C0W5S7"/>
<dbReference type="Proteomes" id="UP000004778">
    <property type="component" value="Unassembled WGS sequence"/>
</dbReference>
<feature type="coiled-coil region" evidence="1">
    <location>
        <begin position="8"/>
        <end position="42"/>
    </location>
</feature>
<keyword evidence="1" id="KW-0175">Coiled coil</keyword>
<evidence type="ECO:0000313" key="3">
    <source>
        <dbReference type="Proteomes" id="UP000004778"/>
    </source>
</evidence>